<feature type="domain" description="CBS" evidence="3">
    <location>
        <begin position="77"/>
        <end position="132"/>
    </location>
</feature>
<keyword evidence="5" id="KW-1185">Reference proteome</keyword>
<evidence type="ECO:0000313" key="4">
    <source>
        <dbReference type="EMBL" id="SCZ57216.1"/>
    </source>
</evidence>
<dbReference type="STRING" id="1156985.SAMN04488118_10345"/>
<dbReference type="EMBL" id="FMWG01000003">
    <property type="protein sequence ID" value="SCZ57216.1"/>
    <property type="molecule type" value="Genomic_DNA"/>
</dbReference>
<name>A0A1G5Q6L8_9RHOB</name>
<proteinExistence type="predicted"/>
<evidence type="ECO:0000259" key="3">
    <source>
        <dbReference type="PROSITE" id="PS51371"/>
    </source>
</evidence>
<dbReference type="Pfam" id="PF00571">
    <property type="entry name" value="CBS"/>
    <property type="match status" value="2"/>
</dbReference>
<dbReference type="InterPro" id="IPR051257">
    <property type="entry name" value="Diverse_CBS-Domain"/>
</dbReference>
<dbReference type="InterPro" id="IPR044725">
    <property type="entry name" value="CBSX3_CBS_dom"/>
</dbReference>
<feature type="domain" description="CBS" evidence="3">
    <location>
        <begin position="11"/>
        <end position="71"/>
    </location>
</feature>
<dbReference type="Gene3D" id="3.10.580.10">
    <property type="entry name" value="CBS-domain"/>
    <property type="match status" value="1"/>
</dbReference>
<dbReference type="PANTHER" id="PTHR43080:SF2">
    <property type="entry name" value="CBS DOMAIN-CONTAINING PROTEIN"/>
    <property type="match status" value="1"/>
</dbReference>
<dbReference type="AlphaFoldDB" id="A0A1G5Q6L8"/>
<dbReference type="SMART" id="SM00116">
    <property type="entry name" value="CBS"/>
    <property type="match status" value="2"/>
</dbReference>
<dbReference type="PROSITE" id="PS51371">
    <property type="entry name" value="CBS"/>
    <property type="match status" value="2"/>
</dbReference>
<evidence type="ECO:0000313" key="5">
    <source>
        <dbReference type="Proteomes" id="UP000198767"/>
    </source>
</evidence>
<dbReference type="OrthoDB" id="9807125at2"/>
<reference evidence="4 5" key="1">
    <citation type="submission" date="2016-10" db="EMBL/GenBank/DDBJ databases">
        <authorList>
            <person name="de Groot N.N."/>
        </authorList>
    </citation>
    <scope>NUCLEOTIDE SEQUENCE [LARGE SCALE GENOMIC DNA]</scope>
    <source>
        <strain evidence="4 5">U95</strain>
    </source>
</reference>
<dbReference type="RefSeq" id="WP_090217034.1">
    <property type="nucleotide sequence ID" value="NZ_CANLDO010000013.1"/>
</dbReference>
<dbReference type="SUPFAM" id="SSF54631">
    <property type="entry name" value="CBS-domain pair"/>
    <property type="match status" value="1"/>
</dbReference>
<evidence type="ECO:0000256" key="1">
    <source>
        <dbReference type="ARBA" id="ARBA00023122"/>
    </source>
</evidence>
<sequence length="144" mass="15636">MLVQQILQSKANADILTVSPDATISEAAQILAKHRIGTVMVSGDGHSADGILSERDIVRELANSGSPCLEESVSKYMTKKLVTCARNSNVEDVLRQMTEGRFRHMPVLEDDKLIGIITLGDVVKAQLAEVAMEKDALEGMIRGM</sequence>
<dbReference type="PANTHER" id="PTHR43080">
    <property type="entry name" value="CBS DOMAIN-CONTAINING PROTEIN CBSX3, MITOCHONDRIAL"/>
    <property type="match status" value="1"/>
</dbReference>
<gene>
    <name evidence="4" type="ORF">SAMN04488118_10345</name>
</gene>
<dbReference type="InterPro" id="IPR000644">
    <property type="entry name" value="CBS_dom"/>
</dbReference>
<organism evidence="4 5">
    <name type="scientific">Epibacterium ulvae</name>
    <dbReference type="NCBI Taxonomy" id="1156985"/>
    <lineage>
        <taxon>Bacteria</taxon>
        <taxon>Pseudomonadati</taxon>
        <taxon>Pseudomonadota</taxon>
        <taxon>Alphaproteobacteria</taxon>
        <taxon>Rhodobacterales</taxon>
        <taxon>Roseobacteraceae</taxon>
        <taxon>Epibacterium</taxon>
    </lineage>
</organism>
<evidence type="ECO:0000256" key="2">
    <source>
        <dbReference type="PROSITE-ProRule" id="PRU00703"/>
    </source>
</evidence>
<accession>A0A1G5Q6L8</accession>
<keyword evidence="1 2" id="KW-0129">CBS domain</keyword>
<dbReference type="Proteomes" id="UP000198767">
    <property type="component" value="Unassembled WGS sequence"/>
</dbReference>
<protein>
    <submittedName>
        <fullName evidence="4">CBS domain-containing protein</fullName>
    </submittedName>
</protein>
<dbReference type="CDD" id="cd04623">
    <property type="entry name" value="CBS_pair_bac_euk"/>
    <property type="match status" value="1"/>
</dbReference>
<dbReference type="InterPro" id="IPR046342">
    <property type="entry name" value="CBS_dom_sf"/>
</dbReference>